<name>A0A0B7BWP2_9EUPU</name>
<dbReference type="AlphaFoldDB" id="A0A0B7BWP2"/>
<proteinExistence type="predicted"/>
<reference evidence="1" key="1">
    <citation type="submission" date="2014-12" db="EMBL/GenBank/DDBJ databases">
        <title>Insight into the proteome of Arion vulgaris.</title>
        <authorList>
            <person name="Aradska J."/>
            <person name="Bulat T."/>
            <person name="Smidak R."/>
            <person name="Sarate P."/>
            <person name="Gangsoo J."/>
            <person name="Sialana F."/>
            <person name="Bilban M."/>
            <person name="Lubec G."/>
        </authorList>
    </citation>
    <scope>NUCLEOTIDE SEQUENCE</scope>
    <source>
        <tissue evidence="1">Skin</tissue>
    </source>
</reference>
<organism evidence="1">
    <name type="scientific">Arion vulgaris</name>
    <dbReference type="NCBI Taxonomy" id="1028688"/>
    <lineage>
        <taxon>Eukaryota</taxon>
        <taxon>Metazoa</taxon>
        <taxon>Spiralia</taxon>
        <taxon>Lophotrochozoa</taxon>
        <taxon>Mollusca</taxon>
        <taxon>Gastropoda</taxon>
        <taxon>Heterobranchia</taxon>
        <taxon>Euthyneura</taxon>
        <taxon>Panpulmonata</taxon>
        <taxon>Eupulmonata</taxon>
        <taxon>Stylommatophora</taxon>
        <taxon>Helicina</taxon>
        <taxon>Arionoidea</taxon>
        <taxon>Arionidae</taxon>
        <taxon>Arion</taxon>
    </lineage>
</organism>
<protein>
    <submittedName>
        <fullName evidence="1">Uncharacterized protein</fullName>
    </submittedName>
</protein>
<gene>
    <name evidence="1" type="primary">ORF215494</name>
</gene>
<sequence>MDNCYQIPYQESTPIWFHSYGYNNEEKLVRSNELMDRREVLLRDFLPEVPQLWQLHNQAAKITPNVTIGRCVLDVKDANHHSWTYQTEKSSQVIGWFADPIRLPECKMREWRKYY</sequence>
<dbReference type="EMBL" id="HACG01050477">
    <property type="protein sequence ID" value="CEK97342.1"/>
    <property type="molecule type" value="Transcribed_RNA"/>
</dbReference>
<feature type="non-terminal residue" evidence="1">
    <location>
        <position position="115"/>
    </location>
</feature>
<evidence type="ECO:0000313" key="1">
    <source>
        <dbReference type="EMBL" id="CEK97342.1"/>
    </source>
</evidence>
<accession>A0A0B7BWP2</accession>